<protein>
    <submittedName>
        <fullName evidence="1">Uncharacterized protein</fullName>
    </submittedName>
</protein>
<dbReference type="EMBL" id="NAOO01000031">
    <property type="protein sequence ID" value="RFB87043.1"/>
    <property type="molecule type" value="Genomic_DNA"/>
</dbReference>
<sequence length="72" mass="8270">MDWLEPEILTAPFTLHVPHITRNCLNEGQFWRAPYGKRQAGEPLKPCAGLMVECRRLSASRRHMVFGHALRA</sequence>
<evidence type="ECO:0000313" key="2">
    <source>
        <dbReference type="Proteomes" id="UP000256748"/>
    </source>
</evidence>
<dbReference type="Proteomes" id="UP000256748">
    <property type="component" value="Unassembled WGS sequence"/>
</dbReference>
<comment type="caution">
    <text evidence="1">The sequence shown here is derived from an EMBL/GenBank/DDBJ whole genome shotgun (WGS) entry which is preliminary data.</text>
</comment>
<name>A0A3E1B7X1_RHILT</name>
<gene>
    <name evidence="1" type="ORF">B5K10_23220</name>
</gene>
<evidence type="ECO:0000313" key="1">
    <source>
        <dbReference type="EMBL" id="RFB87043.1"/>
    </source>
</evidence>
<reference evidence="1 2" key="1">
    <citation type="submission" date="2017-03" db="EMBL/GenBank/DDBJ databases">
        <title>Genome analysis of Rhizobial strains effectives or ineffectives for nitrogen fixation isolated from bean seeds.</title>
        <authorList>
            <person name="Peralta H."/>
            <person name="Aguilar-Vera A."/>
            <person name="Mora Y."/>
            <person name="Vargas-Lagunas C."/>
            <person name="Girard L."/>
            <person name="Mora J."/>
        </authorList>
    </citation>
    <scope>NUCLEOTIDE SEQUENCE [LARGE SCALE GENOMIC DNA]</scope>
    <source>
        <strain evidence="1 2">CCGM5</strain>
    </source>
</reference>
<organism evidence="1 2">
    <name type="scientific">Rhizobium leguminosarum bv. trifolii</name>
    <dbReference type="NCBI Taxonomy" id="386"/>
    <lineage>
        <taxon>Bacteria</taxon>
        <taxon>Pseudomonadati</taxon>
        <taxon>Pseudomonadota</taxon>
        <taxon>Alphaproteobacteria</taxon>
        <taxon>Hyphomicrobiales</taxon>
        <taxon>Rhizobiaceae</taxon>
        <taxon>Rhizobium/Agrobacterium group</taxon>
        <taxon>Rhizobium</taxon>
    </lineage>
</organism>
<proteinExistence type="predicted"/>
<dbReference type="AlphaFoldDB" id="A0A3E1B7X1"/>
<accession>A0A3E1B7X1</accession>